<comment type="caution">
    <text evidence="2">The sequence shown here is derived from an EMBL/GenBank/DDBJ whole genome shotgun (WGS) entry which is preliminary data.</text>
</comment>
<dbReference type="Proteomes" id="UP000295718">
    <property type="component" value="Unassembled WGS sequence"/>
</dbReference>
<keyword evidence="1" id="KW-0812">Transmembrane</keyword>
<accession>A0A4V2QB11</accession>
<evidence type="ECO:0000256" key="1">
    <source>
        <dbReference type="SAM" id="Phobius"/>
    </source>
</evidence>
<feature type="transmembrane region" description="Helical" evidence="1">
    <location>
        <begin position="159"/>
        <end position="177"/>
    </location>
</feature>
<reference evidence="2 3" key="1">
    <citation type="submission" date="2019-03" db="EMBL/GenBank/DDBJ databases">
        <title>Genomic Encyclopedia of Type Strains, Phase IV (KMG-IV): sequencing the most valuable type-strain genomes for metagenomic binning, comparative biology and taxonomic classification.</title>
        <authorList>
            <person name="Goeker M."/>
        </authorList>
    </citation>
    <scope>NUCLEOTIDE SEQUENCE [LARGE SCALE GENOMIC DNA]</scope>
    <source>
        <strain evidence="2 3">DSM 100556</strain>
    </source>
</reference>
<dbReference type="EMBL" id="SLUO01000019">
    <property type="protein sequence ID" value="TCL54612.1"/>
    <property type="molecule type" value="Genomic_DNA"/>
</dbReference>
<feature type="transmembrane region" description="Helical" evidence="1">
    <location>
        <begin position="102"/>
        <end position="121"/>
    </location>
</feature>
<evidence type="ECO:0000313" key="3">
    <source>
        <dbReference type="Proteomes" id="UP000295718"/>
    </source>
</evidence>
<feature type="transmembrane region" description="Helical" evidence="1">
    <location>
        <begin position="183"/>
        <end position="198"/>
    </location>
</feature>
<dbReference type="InterPro" id="IPR008875">
    <property type="entry name" value="TraX"/>
</dbReference>
<protein>
    <submittedName>
        <fullName evidence="2">TraX protein</fullName>
    </submittedName>
</protein>
<dbReference type="Pfam" id="PF05857">
    <property type="entry name" value="TraX"/>
    <property type="match status" value="1"/>
</dbReference>
<organism evidence="2 3">
    <name type="scientific">Kineothrix alysoides</name>
    <dbReference type="NCBI Taxonomy" id="1469948"/>
    <lineage>
        <taxon>Bacteria</taxon>
        <taxon>Bacillati</taxon>
        <taxon>Bacillota</taxon>
        <taxon>Clostridia</taxon>
        <taxon>Lachnospirales</taxon>
        <taxon>Lachnospiraceae</taxon>
        <taxon>Kineothrix</taxon>
    </lineage>
</organism>
<feature type="transmembrane region" description="Helical" evidence="1">
    <location>
        <begin position="242"/>
        <end position="264"/>
    </location>
</feature>
<feature type="transmembrane region" description="Helical" evidence="1">
    <location>
        <begin position="65"/>
        <end position="90"/>
    </location>
</feature>
<dbReference type="OrthoDB" id="9781069at2"/>
<feature type="transmembrane region" description="Helical" evidence="1">
    <location>
        <begin position="127"/>
        <end position="147"/>
    </location>
</feature>
<evidence type="ECO:0000313" key="2">
    <source>
        <dbReference type="EMBL" id="TCL54612.1"/>
    </source>
</evidence>
<keyword evidence="1" id="KW-1133">Transmembrane helix</keyword>
<feature type="transmembrane region" description="Helical" evidence="1">
    <location>
        <begin position="21"/>
        <end position="39"/>
    </location>
</feature>
<keyword evidence="3" id="KW-1185">Reference proteome</keyword>
<keyword evidence="1" id="KW-0472">Membrane</keyword>
<feature type="transmembrane region" description="Helical" evidence="1">
    <location>
        <begin position="205"/>
        <end position="230"/>
    </location>
</feature>
<sequence>MENAAAAEIMPKKKGVTGSTIKLIAIIVMFIDHTGAIILERMMIKEGMGSIMDVSSAAMFMQQNMALYISDIVLRLVGRLGFPIFCFLLIEGFEHTHNVKKYASRLFLFALISEIPFDLGFKGAFFYWGYQNVFFTLLFGLLVMIGLRFIEEKTEWNKIIKAIANVLVLVAGMGAAIAMQTDYSAFGVLTVAVMYFFRNKKTLSAGLGCTTLTVMSPTEITAFLVLIPIHKYNGERGWNIKWLFYAFYPVHILILYLIACALGLSQVAMF</sequence>
<proteinExistence type="predicted"/>
<dbReference type="RefSeq" id="WP_051869728.1">
    <property type="nucleotide sequence ID" value="NZ_JPNB01000002.1"/>
</dbReference>
<name>A0A4V2QB11_9FIRM</name>
<gene>
    <name evidence="2" type="ORF">EDD76_11935</name>
</gene>
<dbReference type="AlphaFoldDB" id="A0A4V2QB11"/>